<evidence type="ECO:0000313" key="2">
    <source>
        <dbReference type="Proteomes" id="UP000680279"/>
    </source>
</evidence>
<reference evidence="1 2" key="1">
    <citation type="submission" date="2021-03" db="EMBL/GenBank/DDBJ databases">
        <title>Antimicrobial resistance genes in bacteria isolated from Japanese honey, and their potential for conferring macrolide and lincosamide resistance in the American foulbrood pathogen Paenibacillus larvae.</title>
        <authorList>
            <person name="Okamoto M."/>
            <person name="Kumagai M."/>
            <person name="Kanamori H."/>
            <person name="Takamatsu D."/>
        </authorList>
    </citation>
    <scope>NUCLEOTIDE SEQUENCE [LARGE SCALE GENOMIC DNA]</scope>
    <source>
        <strain evidence="1 2">J1TS3</strain>
    </source>
</reference>
<dbReference type="EMBL" id="BOQT01000008">
    <property type="protein sequence ID" value="GIN21270.1"/>
    <property type="molecule type" value="Genomic_DNA"/>
</dbReference>
<dbReference type="Proteomes" id="UP000680279">
    <property type="component" value="Unassembled WGS sequence"/>
</dbReference>
<dbReference type="PANTHER" id="PTHR37171">
    <property type="entry name" value="SERINE/THREONINE-PROTEIN KINASE YRZF-RELATED"/>
    <property type="match status" value="1"/>
</dbReference>
<dbReference type="InterPro" id="IPR011009">
    <property type="entry name" value="Kinase-like_dom_sf"/>
</dbReference>
<evidence type="ECO:0000313" key="1">
    <source>
        <dbReference type="EMBL" id="GIN21270.1"/>
    </source>
</evidence>
<keyword evidence="1" id="KW-0418">Kinase</keyword>
<dbReference type="InterPro" id="IPR052396">
    <property type="entry name" value="Meiotic_Drive_Suppr_Kinase"/>
</dbReference>
<dbReference type="GO" id="GO:0016301">
    <property type="term" value="F:kinase activity"/>
    <property type="evidence" value="ECO:0007669"/>
    <property type="project" value="UniProtKB-KW"/>
</dbReference>
<dbReference type="RefSeq" id="WP_018704898.1">
    <property type="nucleotide sequence ID" value="NZ_BOQT01000008.1"/>
</dbReference>
<name>A0ABQ4K7X1_9BACI</name>
<dbReference type="SUPFAM" id="SSF56112">
    <property type="entry name" value="Protein kinase-like (PK-like)"/>
    <property type="match status" value="1"/>
</dbReference>
<gene>
    <name evidence="1" type="primary">yrzF</name>
    <name evidence="1" type="ORF">J1TS3_24040</name>
</gene>
<proteinExistence type="predicted"/>
<accession>A0ABQ4K7X1</accession>
<dbReference type="Gene3D" id="1.10.510.10">
    <property type="entry name" value="Transferase(Phosphotransferase) domain 1"/>
    <property type="match status" value="1"/>
</dbReference>
<sequence>MDYKNLAKSVVIRYVNNKPVVAAYAQSLKPVGAGRSAFVFKIENTNKAIKVYLPEFWHIAKEEACIYDVIQQINYYPEIYESGPNYIVIDYIEGHTFFECLTLGIPIEEEKLIEVDHALSVTKKCGLNPSDIHLRNILITPDGEIKLIDVARFRQIKKCNQWEDLKSAYYRYYNRPFFPKKLPAFLLNIIALCYKNFNRKQSKRFSKNEINF</sequence>
<dbReference type="PANTHER" id="PTHR37171:SF1">
    <property type="entry name" value="SERINE_THREONINE-PROTEIN KINASE YRZF-RELATED"/>
    <property type="match status" value="1"/>
</dbReference>
<keyword evidence="1" id="KW-0808">Transferase</keyword>
<comment type="caution">
    <text evidence="1">The sequence shown here is derived from an EMBL/GenBank/DDBJ whole genome shotgun (WGS) entry which is preliminary data.</text>
</comment>
<protein>
    <submittedName>
        <fullName evidence="1">Serine/threonine-protein kinase YrzF</fullName>
    </submittedName>
</protein>
<organism evidence="1 2">
    <name type="scientific">Siminovitchia fordii</name>
    <dbReference type="NCBI Taxonomy" id="254759"/>
    <lineage>
        <taxon>Bacteria</taxon>
        <taxon>Bacillati</taxon>
        <taxon>Bacillota</taxon>
        <taxon>Bacilli</taxon>
        <taxon>Bacillales</taxon>
        <taxon>Bacillaceae</taxon>
        <taxon>Siminovitchia</taxon>
    </lineage>
</organism>
<keyword evidence="2" id="KW-1185">Reference proteome</keyword>